<name>A0A8B8BHL8_CRAVI</name>
<dbReference type="KEGG" id="cvn:111110514"/>
<feature type="compositionally biased region" description="Polar residues" evidence="1">
    <location>
        <begin position="198"/>
        <end position="219"/>
    </location>
</feature>
<dbReference type="AlphaFoldDB" id="A0A8B8BHL8"/>
<dbReference type="OrthoDB" id="6149128at2759"/>
<proteinExistence type="predicted"/>
<feature type="compositionally biased region" description="Low complexity" evidence="1">
    <location>
        <begin position="220"/>
        <end position="234"/>
    </location>
</feature>
<evidence type="ECO:0000313" key="3">
    <source>
        <dbReference type="Proteomes" id="UP000694844"/>
    </source>
</evidence>
<feature type="region of interest" description="Disordered" evidence="1">
    <location>
        <begin position="435"/>
        <end position="456"/>
    </location>
</feature>
<reference evidence="4" key="1">
    <citation type="submission" date="2025-08" db="UniProtKB">
        <authorList>
            <consortium name="RefSeq"/>
        </authorList>
    </citation>
    <scope>IDENTIFICATION</scope>
    <source>
        <tissue evidence="4">Whole sample</tissue>
    </source>
</reference>
<keyword evidence="2" id="KW-0812">Transmembrane</keyword>
<feature type="transmembrane region" description="Helical" evidence="2">
    <location>
        <begin position="295"/>
        <end position="316"/>
    </location>
</feature>
<feature type="region of interest" description="Disordered" evidence="1">
    <location>
        <begin position="141"/>
        <end position="242"/>
    </location>
</feature>
<dbReference type="GeneID" id="111110514"/>
<organism evidence="3 4">
    <name type="scientific">Crassostrea virginica</name>
    <name type="common">Eastern oyster</name>
    <dbReference type="NCBI Taxonomy" id="6565"/>
    <lineage>
        <taxon>Eukaryota</taxon>
        <taxon>Metazoa</taxon>
        <taxon>Spiralia</taxon>
        <taxon>Lophotrochozoa</taxon>
        <taxon>Mollusca</taxon>
        <taxon>Bivalvia</taxon>
        <taxon>Autobranchia</taxon>
        <taxon>Pteriomorphia</taxon>
        <taxon>Ostreida</taxon>
        <taxon>Ostreoidea</taxon>
        <taxon>Ostreidae</taxon>
        <taxon>Crassostrea</taxon>
    </lineage>
</organism>
<keyword evidence="3" id="KW-1185">Reference proteome</keyword>
<gene>
    <name evidence="4" type="primary">LOC111110514</name>
</gene>
<protein>
    <submittedName>
        <fullName evidence="4">Uncharacterized protein LOC111110514</fullName>
    </submittedName>
</protein>
<evidence type="ECO:0000256" key="2">
    <source>
        <dbReference type="SAM" id="Phobius"/>
    </source>
</evidence>
<sequence>MGNCTKYENKTDHTCKLVECDGEVSKWRSDDKQYCILKDAARISCLEVTLLYRVIACNVPGSYGYSNDILPAALWVRNDCYAQFKVCYTIGNLSSISNELNNPWFNVLFDNKNITKNLYGNITQDAPVPYKKFTKFQFSNDFPIIPKPPRQKPWRSPTRRKSSSGEVPDNYAPLPDNDLAGDLPRVPQTMHHPEKTSTGRPESPQTMKPNPGLSTTPIYSSSANPSASGSRHSSTPTDAGLERKEYGANSGVIHAVGLDTDTQGTIVSHRELTNTTRDKMEGSGTGGAPLISDQILFGAVFGIVFLLLVLAAVIVYRCRNKVKRCVYSKQETSNDKKPADRDITFISGPTFDQVHNFTGSDVLHTDPSPISHDLSPDHQYFILQPASPAITPRSRQLNYSLSGGYEDEESNKYFVLENFPSILTCPRDKDDYDNARPHACTGEPSTSGLTSRDRDDEDMRILGYTRIWDVKRSGPNERISKV</sequence>
<dbReference type="Proteomes" id="UP000694844">
    <property type="component" value="Chromosome 8"/>
</dbReference>
<dbReference type="RefSeq" id="XP_022302753.1">
    <property type="nucleotide sequence ID" value="XM_022447045.1"/>
</dbReference>
<evidence type="ECO:0000256" key="1">
    <source>
        <dbReference type="SAM" id="MobiDB-lite"/>
    </source>
</evidence>
<keyword evidence="2" id="KW-0472">Membrane</keyword>
<accession>A0A8B8BHL8</accession>
<evidence type="ECO:0000313" key="4">
    <source>
        <dbReference type="RefSeq" id="XP_022302753.1"/>
    </source>
</evidence>
<keyword evidence="2" id="KW-1133">Transmembrane helix</keyword>
<feature type="compositionally biased region" description="Basic residues" evidence="1">
    <location>
        <begin position="149"/>
        <end position="162"/>
    </location>
</feature>